<proteinExistence type="predicted"/>
<dbReference type="AlphaFoldDB" id="F0W2F1"/>
<feature type="chain" id="PRO_5003263294" evidence="1">
    <location>
        <begin position="18"/>
        <end position="139"/>
    </location>
</feature>
<reference evidence="2" key="1">
    <citation type="journal article" date="2011" name="PLoS Biol.">
        <title>Gene gain and loss during evolution of obligate parasitism in the white rust pathogen of Arabidopsis thaliana.</title>
        <authorList>
            <person name="Kemen E."/>
            <person name="Gardiner A."/>
            <person name="Schultz-Larsen T."/>
            <person name="Kemen A.C."/>
            <person name="Balmuth A.L."/>
            <person name="Robert-Seilaniantz A."/>
            <person name="Bailey K."/>
            <person name="Holub E."/>
            <person name="Studholme D.J."/>
            <person name="Maclean D."/>
            <person name="Jones J.D."/>
        </authorList>
    </citation>
    <scope>NUCLEOTIDE SEQUENCE</scope>
</reference>
<reference evidence="2" key="2">
    <citation type="submission" date="2011-02" db="EMBL/GenBank/DDBJ databases">
        <authorList>
            <person name="MacLean D."/>
        </authorList>
    </citation>
    <scope>NUCLEOTIDE SEQUENCE</scope>
</reference>
<organism evidence="2">
    <name type="scientific">Albugo laibachii Nc14</name>
    <dbReference type="NCBI Taxonomy" id="890382"/>
    <lineage>
        <taxon>Eukaryota</taxon>
        <taxon>Sar</taxon>
        <taxon>Stramenopiles</taxon>
        <taxon>Oomycota</taxon>
        <taxon>Peronosporomycetes</taxon>
        <taxon>Albuginales</taxon>
        <taxon>Albuginaceae</taxon>
        <taxon>Albugo</taxon>
    </lineage>
</organism>
<feature type="signal peptide" evidence="1">
    <location>
        <begin position="1"/>
        <end position="17"/>
    </location>
</feature>
<name>F0W2F1_9STRA</name>
<dbReference type="InterPro" id="IPR011009">
    <property type="entry name" value="Kinase-like_dom_sf"/>
</dbReference>
<dbReference type="Gene3D" id="1.10.510.10">
    <property type="entry name" value="Transferase(Phosphotransferase) domain 1"/>
    <property type="match status" value="1"/>
</dbReference>
<dbReference type="HOGENOM" id="CLU_1689930_0_0_1"/>
<evidence type="ECO:0000313" key="2">
    <source>
        <dbReference type="EMBL" id="CCA15237.1"/>
    </source>
</evidence>
<protein>
    <submittedName>
        <fullName evidence="2">AlNc14C9G1202 protein</fullName>
    </submittedName>
</protein>
<gene>
    <name evidence="2" type="primary">AlNc14C9G1202</name>
    <name evidence="2" type="ORF">ALNC14_013800</name>
</gene>
<sequence length="139" mass="15398">MIAALICVTRALVGLHALKFVQRDVRWPNILCLGDDAYILIDFESAGRDGDPIPDEMLDSKVLDPLVISDVRHIYRSCHDMYQLGKLIGDINNPSLQQLRMNLQSANDAERCTAETALSILIALQNGRAHPSLFAPVSE</sequence>
<dbReference type="EMBL" id="FR824054">
    <property type="protein sequence ID" value="CCA15237.1"/>
    <property type="molecule type" value="Genomic_DNA"/>
</dbReference>
<keyword evidence="1" id="KW-0732">Signal</keyword>
<dbReference type="SUPFAM" id="SSF56112">
    <property type="entry name" value="Protein kinase-like (PK-like)"/>
    <property type="match status" value="1"/>
</dbReference>
<evidence type="ECO:0000256" key="1">
    <source>
        <dbReference type="SAM" id="SignalP"/>
    </source>
</evidence>
<accession>F0W2F1</accession>